<dbReference type="EMBL" id="CACVAQ010000351">
    <property type="protein sequence ID" value="CAA6824770.1"/>
    <property type="molecule type" value="Genomic_DNA"/>
</dbReference>
<proteinExistence type="predicted"/>
<accession>A0A6S6U665</accession>
<gene>
    <name evidence="1" type="ORF">HELGO_WM19872</name>
</gene>
<evidence type="ECO:0000313" key="1">
    <source>
        <dbReference type="EMBL" id="CAA6824770.1"/>
    </source>
</evidence>
<dbReference type="AlphaFoldDB" id="A0A6S6U665"/>
<organism evidence="1">
    <name type="scientific">uncultured Aureispira sp</name>
    <dbReference type="NCBI Taxonomy" id="1331704"/>
    <lineage>
        <taxon>Bacteria</taxon>
        <taxon>Pseudomonadati</taxon>
        <taxon>Bacteroidota</taxon>
        <taxon>Saprospiria</taxon>
        <taxon>Saprospirales</taxon>
        <taxon>Saprospiraceae</taxon>
        <taxon>Aureispira</taxon>
        <taxon>environmental samples</taxon>
    </lineage>
</organism>
<reference evidence="1" key="1">
    <citation type="submission" date="2020-01" db="EMBL/GenBank/DDBJ databases">
        <authorList>
            <person name="Meier V. D."/>
            <person name="Meier V D."/>
        </authorList>
    </citation>
    <scope>NUCLEOTIDE SEQUENCE</scope>
    <source>
        <strain evidence="1">HLG_WM_MAG_10</strain>
    </source>
</reference>
<sequence>MNKILAQLFVGIIAVVLVTSQFWSCSTAQGITYVNTSGEIDIEQDRGGDVLLFKLLSPVMPEDGQQITKRSITDAKDIDQSPPFLAIQLVPRLAYLEGLPFIQNVSPYSLNDIQAHTPNVVLYTPKRGPPSA</sequence>
<name>A0A6S6U665_9BACT</name>
<protein>
    <submittedName>
        <fullName evidence="1">Uncharacterized protein</fullName>
    </submittedName>
</protein>